<sequence>MRSLGERRWTRSKMAYPAWSTVAWPGEEEKVRGERGVLKAKALAPDFARHARHQLQLTALIFERKAIPFNG</sequence>
<name>A0A455T8T9_9CHLR</name>
<proteinExistence type="predicted"/>
<evidence type="ECO:0000313" key="1">
    <source>
        <dbReference type="EMBL" id="BBH95775.1"/>
    </source>
</evidence>
<dbReference type="AlphaFoldDB" id="A0A455T8T9"/>
<reference evidence="1" key="1">
    <citation type="submission" date="2018-12" db="EMBL/GenBank/DDBJ databases">
        <title>Novel natural products biosynthetic potential of the class Ktedonobacteria.</title>
        <authorList>
            <person name="Zheng Y."/>
            <person name="Saitou A."/>
            <person name="Wang C.M."/>
            <person name="Toyoda A."/>
            <person name="Minakuchi Y."/>
            <person name="Sekiguchi Y."/>
            <person name="Ueda K."/>
            <person name="Takano H."/>
            <person name="Sakai Y."/>
            <person name="Yokota A."/>
            <person name="Yabe S."/>
        </authorList>
    </citation>
    <scope>NUCLEOTIDE SEQUENCE</scope>
    <source>
        <strain evidence="1">A3-2</strain>
    </source>
</reference>
<gene>
    <name evidence="1" type="ORF">KTA_39740</name>
</gene>
<dbReference type="EMBL" id="AP019377">
    <property type="protein sequence ID" value="BBH95775.1"/>
    <property type="molecule type" value="Genomic_DNA"/>
</dbReference>
<organism evidence="1">
    <name type="scientific">Thermogemmatispora argillosa</name>
    <dbReference type="NCBI Taxonomy" id="2045280"/>
    <lineage>
        <taxon>Bacteria</taxon>
        <taxon>Bacillati</taxon>
        <taxon>Chloroflexota</taxon>
        <taxon>Ktedonobacteria</taxon>
        <taxon>Thermogemmatisporales</taxon>
        <taxon>Thermogemmatisporaceae</taxon>
        <taxon>Thermogemmatispora</taxon>
    </lineage>
</organism>
<accession>A0A455T8T9</accession>
<protein>
    <submittedName>
        <fullName evidence="1">Uncharacterized protein</fullName>
    </submittedName>
</protein>